<dbReference type="EMBL" id="JANRMS010003275">
    <property type="protein sequence ID" value="KAJ3518955.1"/>
    <property type="molecule type" value="Genomic_DNA"/>
</dbReference>
<accession>A0ACC1RHQ3</accession>
<name>A0ACC1RHQ3_9HYPO</name>
<evidence type="ECO:0000313" key="1">
    <source>
        <dbReference type="EMBL" id="KAJ3518955.1"/>
    </source>
</evidence>
<comment type="caution">
    <text evidence="1">The sequence shown here is derived from an EMBL/GenBank/DDBJ whole genome shotgun (WGS) entry which is preliminary data.</text>
</comment>
<gene>
    <name evidence="1" type="ORF">NM208_g14318</name>
</gene>
<proteinExistence type="predicted"/>
<organism evidence="1 2">
    <name type="scientific">Fusarium decemcellulare</name>
    <dbReference type="NCBI Taxonomy" id="57161"/>
    <lineage>
        <taxon>Eukaryota</taxon>
        <taxon>Fungi</taxon>
        <taxon>Dikarya</taxon>
        <taxon>Ascomycota</taxon>
        <taxon>Pezizomycotina</taxon>
        <taxon>Sordariomycetes</taxon>
        <taxon>Hypocreomycetidae</taxon>
        <taxon>Hypocreales</taxon>
        <taxon>Nectriaceae</taxon>
        <taxon>Fusarium</taxon>
        <taxon>Fusarium decemcellulare species complex</taxon>
    </lineage>
</organism>
<keyword evidence="2" id="KW-1185">Reference proteome</keyword>
<reference evidence="1" key="1">
    <citation type="submission" date="2022-08" db="EMBL/GenBank/DDBJ databases">
        <title>Genome Sequence of Fusarium decemcellulare.</title>
        <authorList>
            <person name="Buettner E."/>
        </authorList>
    </citation>
    <scope>NUCLEOTIDE SEQUENCE</scope>
    <source>
        <strain evidence="1">Babe19</strain>
    </source>
</reference>
<protein>
    <submittedName>
        <fullName evidence="1">Uncharacterized protein</fullName>
    </submittedName>
</protein>
<dbReference type="Proteomes" id="UP001148629">
    <property type="component" value="Unassembled WGS sequence"/>
</dbReference>
<sequence>MAYKLPFKLNRPDLLITDSYVGGKTASAQSGATFDVLDPGTNQPWIKVTDNSAADADGAVKVAHEAFQSYRKISSRTRAQWLLNLRDGQALRRGNWRDGLRSELYWMVSWGG</sequence>
<evidence type="ECO:0000313" key="2">
    <source>
        <dbReference type="Proteomes" id="UP001148629"/>
    </source>
</evidence>